<protein>
    <submittedName>
        <fullName evidence="2">Uncharacterized protein</fullName>
    </submittedName>
</protein>
<organism evidence="2 3">
    <name type="scientific">Ovis aries</name>
    <name type="common">Sheep</name>
    <dbReference type="NCBI Taxonomy" id="9940"/>
    <lineage>
        <taxon>Eukaryota</taxon>
        <taxon>Metazoa</taxon>
        <taxon>Chordata</taxon>
        <taxon>Craniata</taxon>
        <taxon>Vertebrata</taxon>
        <taxon>Euteleostomi</taxon>
        <taxon>Mammalia</taxon>
        <taxon>Eutheria</taxon>
        <taxon>Laurasiatheria</taxon>
        <taxon>Artiodactyla</taxon>
        <taxon>Ruminantia</taxon>
        <taxon>Pecora</taxon>
        <taxon>Bovidae</taxon>
        <taxon>Caprinae</taxon>
        <taxon>Ovis</taxon>
    </lineage>
</organism>
<dbReference type="AlphaFoldDB" id="A0A836A1F6"/>
<evidence type="ECO:0000256" key="1">
    <source>
        <dbReference type="SAM" id="MobiDB-lite"/>
    </source>
</evidence>
<name>A0A836A1F6_SHEEP</name>
<evidence type="ECO:0000313" key="3">
    <source>
        <dbReference type="Proteomes" id="UP000664991"/>
    </source>
</evidence>
<dbReference type="EMBL" id="JAEMGP010000009">
    <property type="protein sequence ID" value="KAG5205024.1"/>
    <property type="molecule type" value="Genomic_DNA"/>
</dbReference>
<reference evidence="2 3" key="1">
    <citation type="submission" date="2020-12" db="EMBL/GenBank/DDBJ databases">
        <title>De novo assembly of Tibetan sheep genome.</title>
        <authorList>
            <person name="Li X."/>
        </authorList>
    </citation>
    <scope>NUCLEOTIDE SEQUENCE [LARGE SCALE GENOMIC DNA]</scope>
    <source>
        <tissue evidence="2">Heart</tissue>
    </source>
</reference>
<comment type="caution">
    <text evidence="2">The sequence shown here is derived from an EMBL/GenBank/DDBJ whole genome shotgun (WGS) entry which is preliminary data.</text>
</comment>
<evidence type="ECO:0000313" key="2">
    <source>
        <dbReference type="EMBL" id="KAG5205024.1"/>
    </source>
</evidence>
<sequence>MASRIGPHHLSPSSSPPPQGALTNIFLLSQRKDMEEEDVGFSTLTQVPTANQDEVPAGLSRRTQEQCPSRKLQEAAPVRKPQDTAPLEMMPESSRQNSPGEGDFWATRPGPSIE</sequence>
<dbReference type="Proteomes" id="UP000664991">
    <property type="component" value="Unassembled WGS sequence"/>
</dbReference>
<feature type="region of interest" description="Disordered" evidence="1">
    <location>
        <begin position="1"/>
        <end position="114"/>
    </location>
</feature>
<gene>
    <name evidence="2" type="ORF">JEQ12_019469</name>
</gene>
<feature type="compositionally biased region" description="Polar residues" evidence="1">
    <location>
        <begin position="42"/>
        <end position="52"/>
    </location>
</feature>
<accession>A0A836A1F6</accession>
<proteinExistence type="predicted"/>